<protein>
    <recommendedName>
        <fullName evidence="6">Short-chain dehydrogenase</fullName>
    </recommendedName>
</protein>
<evidence type="ECO:0000256" key="2">
    <source>
        <dbReference type="ARBA" id="ARBA00023002"/>
    </source>
</evidence>
<dbReference type="PRINTS" id="PR00080">
    <property type="entry name" value="SDRFAMILY"/>
</dbReference>
<dbReference type="PANTHER" id="PTHR44196">
    <property type="entry name" value="DEHYDROGENASE/REDUCTASE SDR FAMILY MEMBER 7B"/>
    <property type="match status" value="1"/>
</dbReference>
<evidence type="ECO:0000313" key="4">
    <source>
        <dbReference type="EMBL" id="KOS68734.1"/>
    </source>
</evidence>
<dbReference type="PIRSF" id="PIRSF000126">
    <property type="entry name" value="11-beta-HSD1"/>
    <property type="match status" value="1"/>
</dbReference>
<dbReference type="PANTHER" id="PTHR44196:SF2">
    <property type="entry name" value="SHORT-CHAIN DEHYDROGENASE-RELATED"/>
    <property type="match status" value="1"/>
</dbReference>
<evidence type="ECO:0000256" key="3">
    <source>
        <dbReference type="RuleBase" id="RU000363"/>
    </source>
</evidence>
<proteinExistence type="inferred from homology"/>
<accession>A0ABR5K1J1</accession>
<name>A0ABR5K1J1_9BACI</name>
<dbReference type="PRINTS" id="PR00081">
    <property type="entry name" value="GDHRDH"/>
</dbReference>
<dbReference type="EMBL" id="LGRV01000003">
    <property type="protein sequence ID" value="KOS68734.1"/>
    <property type="molecule type" value="Genomic_DNA"/>
</dbReference>
<keyword evidence="5" id="KW-1185">Reference proteome</keyword>
<sequence length="268" mass="29388">MKNRTVLLTGASEGIGYELAKIFAAKGNKLILVARNRQKLLEVQTELGQQTEVMIIEKDLSHIDAAQQLYHEIKAANLQIDVLINNAGAGLQGHFHQLPEQEQLRMIQLNITTLTQLTHLCLQDMIHNGYGRIMNIASISSFIATPSMAVYGATKAYVLFFSEALNTELRNKGDFAVTAICPGPTKTNFATNGDMAQLGELVNLVGVQPEKVAAISYNSLAKKKSLNIPGKRYRFLLLAANLLPRRIIQLIIAAVTLKKQPNGASKVI</sequence>
<reference evidence="5" key="1">
    <citation type="submission" date="2015-07" db="EMBL/GenBank/DDBJ databases">
        <title>Fjat-14205 dsm 2895.</title>
        <authorList>
            <person name="Liu B."/>
            <person name="Wang J."/>
            <person name="Zhu Y."/>
            <person name="Liu G."/>
            <person name="Chen Q."/>
            <person name="Chen Z."/>
            <person name="Lan J."/>
            <person name="Che J."/>
            <person name="Ge C."/>
            <person name="Shi H."/>
            <person name="Pan Z."/>
            <person name="Liu X."/>
        </authorList>
    </citation>
    <scope>NUCLEOTIDE SEQUENCE [LARGE SCALE GENOMIC DNA]</scope>
    <source>
        <strain evidence="5">DSM 25560</strain>
    </source>
</reference>
<dbReference type="Gene3D" id="3.40.50.720">
    <property type="entry name" value="NAD(P)-binding Rossmann-like Domain"/>
    <property type="match status" value="1"/>
</dbReference>
<comment type="similarity">
    <text evidence="1 3">Belongs to the short-chain dehydrogenases/reductases (SDR) family.</text>
</comment>
<dbReference type="RefSeq" id="WP_053583582.1">
    <property type="nucleotide sequence ID" value="NZ_LGRV01000003.1"/>
</dbReference>
<keyword evidence="2" id="KW-0560">Oxidoreductase</keyword>
<comment type="caution">
    <text evidence="4">The sequence shown here is derived from an EMBL/GenBank/DDBJ whole genome shotgun (WGS) entry which is preliminary data.</text>
</comment>
<evidence type="ECO:0008006" key="6">
    <source>
        <dbReference type="Google" id="ProtNLM"/>
    </source>
</evidence>
<dbReference type="InterPro" id="IPR036291">
    <property type="entry name" value="NAD(P)-bd_dom_sf"/>
</dbReference>
<dbReference type="InterPro" id="IPR002347">
    <property type="entry name" value="SDR_fam"/>
</dbReference>
<dbReference type="Pfam" id="PF00106">
    <property type="entry name" value="adh_short"/>
    <property type="match status" value="1"/>
</dbReference>
<gene>
    <name evidence="4" type="ORF">AEA09_09415</name>
</gene>
<organism evidence="4 5">
    <name type="scientific">Lysinibacillus contaminans</name>
    <dbReference type="NCBI Taxonomy" id="1293441"/>
    <lineage>
        <taxon>Bacteria</taxon>
        <taxon>Bacillati</taxon>
        <taxon>Bacillota</taxon>
        <taxon>Bacilli</taxon>
        <taxon>Bacillales</taxon>
        <taxon>Bacillaceae</taxon>
        <taxon>Lysinibacillus</taxon>
    </lineage>
</organism>
<dbReference type="SUPFAM" id="SSF51735">
    <property type="entry name" value="NAD(P)-binding Rossmann-fold domains"/>
    <property type="match status" value="1"/>
</dbReference>
<evidence type="ECO:0000256" key="1">
    <source>
        <dbReference type="ARBA" id="ARBA00006484"/>
    </source>
</evidence>
<evidence type="ECO:0000313" key="5">
    <source>
        <dbReference type="Proteomes" id="UP000050668"/>
    </source>
</evidence>
<dbReference type="Proteomes" id="UP000050668">
    <property type="component" value="Unassembled WGS sequence"/>
</dbReference>